<comment type="caution">
    <text evidence="4">The sequence shown here is derived from an EMBL/GenBank/DDBJ whole genome shotgun (WGS) entry which is preliminary data.</text>
</comment>
<dbReference type="InterPro" id="IPR011059">
    <property type="entry name" value="Metal-dep_hydrolase_composite"/>
</dbReference>
<dbReference type="InterPro" id="IPR032466">
    <property type="entry name" value="Metal_Hydrolase"/>
</dbReference>
<dbReference type="AlphaFoldDB" id="A0A8S8X7X9"/>
<dbReference type="RefSeq" id="WP_420240859.1">
    <property type="nucleotide sequence ID" value="NZ_BOPV01000001.1"/>
</dbReference>
<protein>
    <submittedName>
        <fullName evidence="4">Amidohydrolase</fullName>
    </submittedName>
</protein>
<evidence type="ECO:0000256" key="1">
    <source>
        <dbReference type="SAM" id="MobiDB-lite"/>
    </source>
</evidence>
<dbReference type="Pfam" id="PF01979">
    <property type="entry name" value="Amidohydro_1"/>
    <property type="match status" value="1"/>
</dbReference>
<feature type="domain" description="Amidohydrolase-related" evidence="3">
    <location>
        <begin position="100"/>
        <end position="473"/>
    </location>
</feature>
<dbReference type="SUPFAM" id="SSF51556">
    <property type="entry name" value="Metallo-dependent hydrolases"/>
    <property type="match status" value="1"/>
</dbReference>
<dbReference type="GO" id="GO:0016810">
    <property type="term" value="F:hydrolase activity, acting on carbon-nitrogen (but not peptide) bonds"/>
    <property type="evidence" value="ECO:0007669"/>
    <property type="project" value="InterPro"/>
</dbReference>
<feature type="chain" id="PRO_5035866637" evidence="2">
    <location>
        <begin position="20"/>
        <end position="492"/>
    </location>
</feature>
<dbReference type="InterPro" id="IPR051781">
    <property type="entry name" value="Metallo-dep_Hydrolase"/>
</dbReference>
<evidence type="ECO:0000259" key="3">
    <source>
        <dbReference type="Pfam" id="PF01979"/>
    </source>
</evidence>
<evidence type="ECO:0000313" key="5">
    <source>
        <dbReference type="Proteomes" id="UP000681075"/>
    </source>
</evidence>
<dbReference type="PANTHER" id="PTHR43135">
    <property type="entry name" value="ALPHA-D-RIBOSE 1-METHYLPHOSPHONATE 5-TRIPHOSPHATE DIPHOSPHATASE"/>
    <property type="match status" value="1"/>
</dbReference>
<feature type="signal peptide" evidence="2">
    <location>
        <begin position="1"/>
        <end position="19"/>
    </location>
</feature>
<dbReference type="Proteomes" id="UP000681075">
    <property type="component" value="Unassembled WGS sequence"/>
</dbReference>
<evidence type="ECO:0000256" key="2">
    <source>
        <dbReference type="SAM" id="SignalP"/>
    </source>
</evidence>
<evidence type="ECO:0000313" key="4">
    <source>
        <dbReference type="EMBL" id="GIL37952.1"/>
    </source>
</evidence>
<dbReference type="InterPro" id="IPR006680">
    <property type="entry name" value="Amidohydro-rel"/>
</dbReference>
<reference evidence="4" key="1">
    <citation type="submission" date="2021-02" db="EMBL/GenBank/DDBJ databases">
        <title>Genome sequence of Rhodospirillales sp. strain TMPK1 isolated from soil.</title>
        <authorList>
            <person name="Nakai R."/>
            <person name="Kusada H."/>
            <person name="Tamaki H."/>
        </authorList>
    </citation>
    <scope>NUCLEOTIDE SEQUENCE</scope>
    <source>
        <strain evidence="4">TMPK1</strain>
    </source>
</reference>
<accession>A0A8S8X7X9</accession>
<dbReference type="SUPFAM" id="SSF51338">
    <property type="entry name" value="Composite domain of metallo-dependent hydrolases"/>
    <property type="match status" value="1"/>
</dbReference>
<dbReference type="Gene3D" id="3.40.50.10910">
    <property type="entry name" value="Amidohydrolase"/>
    <property type="match status" value="1"/>
</dbReference>
<dbReference type="Gene3D" id="3.30.110.90">
    <property type="entry name" value="Amidohydrolase"/>
    <property type="match status" value="1"/>
</dbReference>
<proteinExistence type="predicted"/>
<dbReference type="Gene3D" id="1.20.58.520">
    <property type="entry name" value="Amidohydrolase"/>
    <property type="match status" value="1"/>
</dbReference>
<keyword evidence="5" id="KW-1185">Reference proteome</keyword>
<keyword evidence="2" id="KW-0732">Signal</keyword>
<name>A0A8S8X7X9_9PROT</name>
<sequence length="492" mass="52469">MTRRFALLAGLCLFAPAVAADLPNSLLPAPAVPVPELQQYVRVTGPKIALQHVRVIDGTGAAAKPDQTVVIENGKITAIQPAAKAAPADATLLDLSGHSVLPGLIGMHDHMYYIARPNYDEHGHSEAPLVVPQMTFSSPRLYLAAGVTTIRTAGSVEPSADLNTKSAIDSGKLLGPHMDVTGPYLEGASSPFIQMHRLRDADDARQFVEFWADRGVTSFKAYMNITRGELKAAIDAAHKRGLKVTGHLCSVTYEEAAELGIDNLEHGFYVNTANDPDKKPDQCPPTVGRPTLQNIDPNGPYAKALIKKLVDAKVAITSTLPVFAQSVATHEPLQQRFLDTLTTEARADYLLIRKRAEATPSNVAPTLLKNDMQMERNFVAAGGLLIAGPDPTGNGGVMPGFGDQREVELLVEAGFTPVEAIKIATLNGATYLGVADRIGSIATGKNADLIVVKGDPSKTIADIENVEIVFKDGIGFDSAKLLASVKGRYGQY</sequence>
<feature type="region of interest" description="Disordered" evidence="1">
    <location>
        <begin position="275"/>
        <end position="295"/>
    </location>
</feature>
<dbReference type="PANTHER" id="PTHR43135:SF3">
    <property type="entry name" value="ALPHA-D-RIBOSE 1-METHYLPHOSPHONATE 5-TRIPHOSPHATE DIPHOSPHATASE"/>
    <property type="match status" value="1"/>
</dbReference>
<dbReference type="Gene3D" id="2.30.40.10">
    <property type="entry name" value="Urease, subunit C, domain 1"/>
    <property type="match status" value="1"/>
</dbReference>
<organism evidence="4 5">
    <name type="scientific">Roseiterribacter gracilis</name>
    <dbReference type="NCBI Taxonomy" id="2812848"/>
    <lineage>
        <taxon>Bacteria</taxon>
        <taxon>Pseudomonadati</taxon>
        <taxon>Pseudomonadota</taxon>
        <taxon>Alphaproteobacteria</taxon>
        <taxon>Rhodospirillales</taxon>
        <taxon>Roseiterribacteraceae</taxon>
        <taxon>Roseiterribacter</taxon>
    </lineage>
</organism>
<gene>
    <name evidence="4" type="ORF">TMPK1_01890</name>
</gene>
<dbReference type="EMBL" id="BOPV01000001">
    <property type="protein sequence ID" value="GIL37952.1"/>
    <property type="molecule type" value="Genomic_DNA"/>
</dbReference>